<sequence>MTNLVLKKWIEPYVLLETLKNQYEMSDFTFDGWTKPEKMKEFFKALEKPDTIGLYMKNVNKFYVFSGVAQLNLKELFNFCDDDLISEADSNTALQLVDMGKAEASFIKL</sequence>
<gene>
    <name evidence="1" type="ORF">IAC76_02045</name>
</gene>
<comment type="caution">
    <text evidence="1">The sequence shown here is derived from an EMBL/GenBank/DDBJ whole genome shotgun (WGS) entry which is preliminary data.</text>
</comment>
<dbReference type="Proteomes" id="UP000823632">
    <property type="component" value="Unassembled WGS sequence"/>
</dbReference>
<reference evidence="1" key="1">
    <citation type="submission" date="2020-10" db="EMBL/GenBank/DDBJ databases">
        <authorList>
            <person name="Gilroy R."/>
        </authorList>
    </citation>
    <scope>NUCLEOTIDE SEQUENCE</scope>
    <source>
        <strain evidence="1">10192</strain>
    </source>
</reference>
<evidence type="ECO:0000313" key="1">
    <source>
        <dbReference type="EMBL" id="MBO8430147.1"/>
    </source>
</evidence>
<name>A0A9D9GZP2_9BACT</name>
<organism evidence="1 2">
    <name type="scientific">Candidatus Scatousia excrementipullorum</name>
    <dbReference type="NCBI Taxonomy" id="2840936"/>
    <lineage>
        <taxon>Bacteria</taxon>
        <taxon>Candidatus Scatousia</taxon>
    </lineage>
</organism>
<proteinExistence type="predicted"/>
<protein>
    <submittedName>
        <fullName evidence="1">Uncharacterized protein</fullName>
    </submittedName>
</protein>
<dbReference type="EMBL" id="JADIND010000045">
    <property type="protein sequence ID" value="MBO8430147.1"/>
    <property type="molecule type" value="Genomic_DNA"/>
</dbReference>
<reference evidence="1" key="2">
    <citation type="journal article" date="2021" name="PeerJ">
        <title>Extensive microbial diversity within the chicken gut microbiome revealed by metagenomics and culture.</title>
        <authorList>
            <person name="Gilroy R."/>
            <person name="Ravi A."/>
            <person name="Getino M."/>
            <person name="Pursley I."/>
            <person name="Horton D.L."/>
            <person name="Alikhan N.F."/>
            <person name="Baker D."/>
            <person name="Gharbi K."/>
            <person name="Hall N."/>
            <person name="Watson M."/>
            <person name="Adriaenssens E.M."/>
            <person name="Foster-Nyarko E."/>
            <person name="Jarju S."/>
            <person name="Secka A."/>
            <person name="Antonio M."/>
            <person name="Oren A."/>
            <person name="Chaudhuri R.R."/>
            <person name="La Ragione R."/>
            <person name="Hildebrand F."/>
            <person name="Pallen M.J."/>
        </authorList>
    </citation>
    <scope>NUCLEOTIDE SEQUENCE</scope>
    <source>
        <strain evidence="1">10192</strain>
    </source>
</reference>
<dbReference type="AlphaFoldDB" id="A0A9D9GZP2"/>
<evidence type="ECO:0000313" key="2">
    <source>
        <dbReference type="Proteomes" id="UP000823632"/>
    </source>
</evidence>
<accession>A0A9D9GZP2</accession>